<dbReference type="CDD" id="cd05233">
    <property type="entry name" value="SDR_c"/>
    <property type="match status" value="1"/>
</dbReference>
<evidence type="ECO:0000259" key="4">
    <source>
        <dbReference type="SMART" id="SM00822"/>
    </source>
</evidence>
<evidence type="ECO:0000313" key="5">
    <source>
        <dbReference type="EMBL" id="MFI7588275.1"/>
    </source>
</evidence>
<dbReference type="PANTHER" id="PTHR44196:SF1">
    <property type="entry name" value="DEHYDROGENASE_REDUCTASE SDR FAMILY MEMBER 7B"/>
    <property type="match status" value="1"/>
</dbReference>
<dbReference type="RefSeq" id="WP_398281540.1">
    <property type="nucleotide sequence ID" value="NZ_JBITLV010000004.1"/>
</dbReference>
<dbReference type="InterPro" id="IPR002347">
    <property type="entry name" value="SDR_fam"/>
</dbReference>
<gene>
    <name evidence="5" type="ORF">ACIB24_14495</name>
</gene>
<comment type="caution">
    <text evidence="5">The sequence shown here is derived from an EMBL/GenBank/DDBJ whole genome shotgun (WGS) entry which is preliminary data.</text>
</comment>
<keyword evidence="6" id="KW-1185">Reference proteome</keyword>
<evidence type="ECO:0000256" key="1">
    <source>
        <dbReference type="ARBA" id="ARBA00006484"/>
    </source>
</evidence>
<dbReference type="Gene3D" id="3.40.50.720">
    <property type="entry name" value="NAD(P)-binding Rossmann-like Domain"/>
    <property type="match status" value="1"/>
</dbReference>
<dbReference type="InterPro" id="IPR057326">
    <property type="entry name" value="KR_dom"/>
</dbReference>
<comment type="similarity">
    <text evidence="1 3">Belongs to the short-chain dehydrogenases/reductases (SDR) family.</text>
</comment>
<dbReference type="PRINTS" id="PR00080">
    <property type="entry name" value="SDRFAMILY"/>
</dbReference>
<accession>A0ABW8APH8</accession>
<evidence type="ECO:0000256" key="3">
    <source>
        <dbReference type="RuleBase" id="RU000363"/>
    </source>
</evidence>
<dbReference type="Proteomes" id="UP001612915">
    <property type="component" value="Unassembled WGS sequence"/>
</dbReference>
<reference evidence="5 6" key="1">
    <citation type="submission" date="2024-10" db="EMBL/GenBank/DDBJ databases">
        <title>The Natural Products Discovery Center: Release of the First 8490 Sequenced Strains for Exploring Actinobacteria Biosynthetic Diversity.</title>
        <authorList>
            <person name="Kalkreuter E."/>
            <person name="Kautsar S.A."/>
            <person name="Yang D."/>
            <person name="Bader C.D."/>
            <person name="Teijaro C.N."/>
            <person name="Fluegel L."/>
            <person name="Davis C.M."/>
            <person name="Simpson J.R."/>
            <person name="Lauterbach L."/>
            <person name="Steele A.D."/>
            <person name="Gui C."/>
            <person name="Meng S."/>
            <person name="Li G."/>
            <person name="Viehrig K."/>
            <person name="Ye F."/>
            <person name="Su P."/>
            <person name="Kiefer A.F."/>
            <person name="Nichols A."/>
            <person name="Cepeda A.J."/>
            <person name="Yan W."/>
            <person name="Fan B."/>
            <person name="Jiang Y."/>
            <person name="Adhikari A."/>
            <person name="Zheng C.-J."/>
            <person name="Schuster L."/>
            <person name="Cowan T.M."/>
            <person name="Smanski M.J."/>
            <person name="Chevrette M.G."/>
            <person name="De Carvalho L.P.S."/>
            <person name="Shen B."/>
        </authorList>
    </citation>
    <scope>NUCLEOTIDE SEQUENCE [LARGE SCALE GENOMIC DNA]</scope>
    <source>
        <strain evidence="5 6">NPDC049639</strain>
    </source>
</reference>
<protein>
    <submittedName>
        <fullName evidence="5">SDR family NAD(P)-dependent oxidoreductase</fullName>
    </submittedName>
</protein>
<keyword evidence="2" id="KW-0560">Oxidoreductase</keyword>
<name>A0ABW8APH8_9ACTN</name>
<dbReference type="SMART" id="SM00822">
    <property type="entry name" value="PKS_KR"/>
    <property type="match status" value="1"/>
</dbReference>
<proteinExistence type="inferred from homology"/>
<dbReference type="PANTHER" id="PTHR44196">
    <property type="entry name" value="DEHYDROGENASE/REDUCTASE SDR FAMILY MEMBER 7B"/>
    <property type="match status" value="1"/>
</dbReference>
<feature type="domain" description="Ketoreductase" evidence="4">
    <location>
        <begin position="31"/>
        <end position="217"/>
    </location>
</feature>
<dbReference type="InterPro" id="IPR036291">
    <property type="entry name" value="NAD(P)-bd_dom_sf"/>
</dbReference>
<dbReference type="SUPFAM" id="SSF51735">
    <property type="entry name" value="NAD(P)-binding Rossmann-fold domains"/>
    <property type="match status" value="1"/>
</dbReference>
<organism evidence="5 6">
    <name type="scientific">Spongisporangium articulatum</name>
    <dbReference type="NCBI Taxonomy" id="3362603"/>
    <lineage>
        <taxon>Bacteria</taxon>
        <taxon>Bacillati</taxon>
        <taxon>Actinomycetota</taxon>
        <taxon>Actinomycetes</taxon>
        <taxon>Kineosporiales</taxon>
        <taxon>Kineosporiaceae</taxon>
        <taxon>Spongisporangium</taxon>
    </lineage>
</organism>
<evidence type="ECO:0000256" key="2">
    <source>
        <dbReference type="ARBA" id="ARBA00023002"/>
    </source>
</evidence>
<evidence type="ECO:0000313" key="6">
    <source>
        <dbReference type="Proteomes" id="UP001612915"/>
    </source>
</evidence>
<sequence>MTNRPRLLRRLTGEAWSGPREADLREAVTGRTVLITGASSGIGEATARRLARAGAHVVLVARRADLLDALASQLRQDGGSVATYPADLTEPEQVAELLKQLAEQQPPVDVFVNNAGRSIRRPVEEAYDRLHDYTRTMAINYLGPVQLTLGLLPAMRARGAGHIVNISTIGVDMPSANWSAYSASKTAFETWLTAAGAEARADGVASSSVHFGLVHTAMSAPTYAGVRGGMSARQAGDVVCRVIVDRPRVLRPWWARLGAVVWTGAPALTERMLVADYRQDRARRRRKQAQ</sequence>
<dbReference type="Pfam" id="PF00106">
    <property type="entry name" value="adh_short"/>
    <property type="match status" value="1"/>
</dbReference>
<dbReference type="PRINTS" id="PR00081">
    <property type="entry name" value="GDHRDH"/>
</dbReference>
<dbReference type="EMBL" id="JBITLV010000004">
    <property type="protein sequence ID" value="MFI7588275.1"/>
    <property type="molecule type" value="Genomic_DNA"/>
</dbReference>